<reference evidence="3 5" key="1">
    <citation type="submission" date="2014-02" db="EMBL/GenBank/DDBJ databases">
        <title>Aquamicrobium defluvii Genome sequencing.</title>
        <authorList>
            <person name="Wang X."/>
        </authorList>
    </citation>
    <scope>NUCLEOTIDE SEQUENCE [LARGE SCALE GENOMIC DNA]</scope>
    <source>
        <strain evidence="3 5">W13Z1</strain>
    </source>
</reference>
<evidence type="ECO:0000313" key="3">
    <source>
        <dbReference type="EMBL" id="EXL09325.1"/>
    </source>
</evidence>
<protein>
    <submittedName>
        <fullName evidence="4">Regulator of nucleoside diphosphate kinase</fullName>
    </submittedName>
    <submittedName>
        <fullName evidence="3">Transcription elongation factor</fullName>
    </submittedName>
</protein>
<accession>A0A011VLN0</accession>
<dbReference type="HOGENOM" id="CLU_120358_0_1_5"/>
<dbReference type="Gene3D" id="3.10.50.30">
    <property type="entry name" value="Transcription elongation factor, GreA/GreB, C-terminal domain"/>
    <property type="match status" value="1"/>
</dbReference>
<evidence type="ECO:0000313" key="5">
    <source>
        <dbReference type="Proteomes" id="UP000019849"/>
    </source>
</evidence>
<name>A0A011VLN0_9HYPH</name>
<evidence type="ECO:0000313" key="4">
    <source>
        <dbReference type="EMBL" id="TDR36161.1"/>
    </source>
</evidence>
<dbReference type="GO" id="GO:0016301">
    <property type="term" value="F:kinase activity"/>
    <property type="evidence" value="ECO:0007669"/>
    <property type="project" value="UniProtKB-KW"/>
</dbReference>
<keyword evidence="3" id="KW-0251">Elongation factor</keyword>
<keyword evidence="4" id="KW-0418">Kinase</keyword>
<dbReference type="InterPro" id="IPR036953">
    <property type="entry name" value="GreA/GreB_C_sf"/>
</dbReference>
<keyword evidence="6" id="KW-1185">Reference proteome</keyword>
<reference evidence="4 6" key="2">
    <citation type="submission" date="2019-03" db="EMBL/GenBank/DDBJ databases">
        <title>Genomic Encyclopedia of Type Strains, Phase IV (KMG-IV): sequencing the most valuable type-strain genomes for metagenomic binning, comparative biology and taxonomic classification.</title>
        <authorList>
            <person name="Goeker M."/>
        </authorList>
    </citation>
    <scope>NUCLEOTIDE SEQUENCE [LARGE SCALE GENOMIC DNA]</scope>
    <source>
        <strain evidence="4 6">DSM 11603</strain>
    </source>
</reference>
<dbReference type="RefSeq" id="WP_035024747.1">
    <property type="nucleotide sequence ID" value="NZ_KK073881.1"/>
</dbReference>
<dbReference type="InterPro" id="IPR001437">
    <property type="entry name" value="Tscrpt_elong_fac_GreA/B_C"/>
</dbReference>
<dbReference type="InterPro" id="IPR023459">
    <property type="entry name" value="Tscrpt_elong_fac_GreA/B_fam"/>
</dbReference>
<evidence type="ECO:0000259" key="2">
    <source>
        <dbReference type="Pfam" id="PF14760"/>
    </source>
</evidence>
<feature type="domain" description="Transcription elongation factor GreA/GreB C-terminal" evidence="1">
    <location>
        <begin position="52"/>
        <end position="124"/>
    </location>
</feature>
<dbReference type="AlphaFoldDB" id="A0A011VLN0"/>
<dbReference type="Pfam" id="PF14760">
    <property type="entry name" value="Rnk_N"/>
    <property type="match status" value="1"/>
</dbReference>
<dbReference type="PATRIC" id="fig|69279.3.peg.1317"/>
<dbReference type="GO" id="GO:0070063">
    <property type="term" value="F:RNA polymerase binding"/>
    <property type="evidence" value="ECO:0007669"/>
    <property type="project" value="InterPro"/>
</dbReference>
<dbReference type="EMBL" id="SNZF01000006">
    <property type="protein sequence ID" value="TDR36161.1"/>
    <property type="molecule type" value="Genomic_DNA"/>
</dbReference>
<dbReference type="GO" id="GO:0003746">
    <property type="term" value="F:translation elongation factor activity"/>
    <property type="evidence" value="ECO:0007669"/>
    <property type="project" value="UniProtKB-KW"/>
</dbReference>
<feature type="domain" description="Regulator of nucleoside diphosphate kinase N-terminal" evidence="2">
    <location>
        <begin position="4"/>
        <end position="43"/>
    </location>
</feature>
<dbReference type="GO" id="GO:0003677">
    <property type="term" value="F:DNA binding"/>
    <property type="evidence" value="ECO:0007669"/>
    <property type="project" value="InterPro"/>
</dbReference>
<dbReference type="PANTHER" id="PTHR30437">
    <property type="entry name" value="TRANSCRIPTION ELONGATION FACTOR GREA"/>
    <property type="match status" value="1"/>
</dbReference>
<dbReference type="PANTHER" id="PTHR30437:SF5">
    <property type="entry name" value="REGULATOR OF NUCLEOSIDE DIPHOSPHATE KINASE"/>
    <property type="match status" value="1"/>
</dbReference>
<dbReference type="Gene3D" id="1.10.286.20">
    <property type="match status" value="1"/>
</dbReference>
<organism evidence="3 5">
    <name type="scientific">Aquamicrobium defluvii</name>
    <dbReference type="NCBI Taxonomy" id="69279"/>
    <lineage>
        <taxon>Bacteria</taxon>
        <taxon>Pseudomonadati</taxon>
        <taxon>Pseudomonadota</taxon>
        <taxon>Alphaproteobacteria</taxon>
        <taxon>Hyphomicrobiales</taxon>
        <taxon>Phyllobacteriaceae</taxon>
        <taxon>Aquamicrobium</taxon>
    </lineage>
</organism>
<gene>
    <name evidence="3" type="ORF">BG36_21995</name>
    <name evidence="4" type="ORF">DES43_10660</name>
</gene>
<dbReference type="Pfam" id="PF01272">
    <property type="entry name" value="GreA_GreB"/>
    <property type="match status" value="1"/>
</dbReference>
<dbReference type="Proteomes" id="UP000019849">
    <property type="component" value="Unassembled WGS sequence"/>
</dbReference>
<dbReference type="EMBL" id="JENY01000007">
    <property type="protein sequence ID" value="EXL09325.1"/>
    <property type="molecule type" value="Genomic_DNA"/>
</dbReference>
<dbReference type="eggNOG" id="COG0782">
    <property type="taxonomic scope" value="Bacteria"/>
</dbReference>
<evidence type="ECO:0000259" key="1">
    <source>
        <dbReference type="Pfam" id="PF01272"/>
    </source>
</evidence>
<dbReference type="OrthoDB" id="192847at2"/>
<dbReference type="Proteomes" id="UP000294958">
    <property type="component" value="Unassembled WGS sequence"/>
</dbReference>
<evidence type="ECO:0000313" key="6">
    <source>
        <dbReference type="Proteomes" id="UP000294958"/>
    </source>
</evidence>
<sequence length="130" mass="13826">MRKPSIIISKADHERLTTLANGLLEKKPEVADALLNELERAKVASAAGSLQGTVQMGATVDYESDDGNKRRVTLVYPADADIAQGKVSILTPIGTALLGLKVGQSIDWTANDGRSHRLTITSVEDVVEAS</sequence>
<proteinExistence type="predicted"/>
<dbReference type="STRING" id="69279.BG36_21995"/>
<dbReference type="SUPFAM" id="SSF54534">
    <property type="entry name" value="FKBP-like"/>
    <property type="match status" value="1"/>
</dbReference>
<dbReference type="GO" id="GO:0006354">
    <property type="term" value="P:DNA-templated transcription elongation"/>
    <property type="evidence" value="ECO:0007669"/>
    <property type="project" value="TreeGrafter"/>
</dbReference>
<dbReference type="GO" id="GO:0032784">
    <property type="term" value="P:regulation of DNA-templated transcription elongation"/>
    <property type="evidence" value="ECO:0007669"/>
    <property type="project" value="InterPro"/>
</dbReference>
<keyword evidence="4" id="KW-0808">Transferase</keyword>
<keyword evidence="3" id="KW-0648">Protein biosynthesis</keyword>
<dbReference type="NCBIfam" id="NF004396">
    <property type="entry name" value="PRK05753.1"/>
    <property type="match status" value="1"/>
</dbReference>
<comment type="caution">
    <text evidence="3">The sequence shown here is derived from an EMBL/GenBank/DDBJ whole genome shotgun (WGS) entry which is preliminary data.</text>
</comment>
<dbReference type="InterPro" id="IPR029462">
    <property type="entry name" value="Rnk_N"/>
</dbReference>